<dbReference type="AlphaFoldDB" id="A0A1H5WY15"/>
<evidence type="ECO:0000313" key="7">
    <source>
        <dbReference type="Proteomes" id="UP000236742"/>
    </source>
</evidence>
<dbReference type="InterPro" id="IPR006311">
    <property type="entry name" value="TAT_signal"/>
</dbReference>
<dbReference type="CDD" id="cd13861">
    <property type="entry name" value="CuRO_1_CumA_like"/>
    <property type="match status" value="1"/>
</dbReference>
<dbReference type="Pfam" id="PF07731">
    <property type="entry name" value="Cu-oxidase_2"/>
    <property type="match status" value="1"/>
</dbReference>
<keyword evidence="3" id="KW-0732">Signal</keyword>
<evidence type="ECO:0000259" key="5">
    <source>
        <dbReference type="Pfam" id="PF07732"/>
    </source>
</evidence>
<dbReference type="PANTHER" id="PTHR11709">
    <property type="entry name" value="MULTI-COPPER OXIDASE"/>
    <property type="match status" value="1"/>
</dbReference>
<feature type="domain" description="Plastocyanin-like" evidence="5">
    <location>
        <begin position="39"/>
        <end position="151"/>
    </location>
</feature>
<dbReference type="SUPFAM" id="SSF49503">
    <property type="entry name" value="Cupredoxins"/>
    <property type="match status" value="3"/>
</dbReference>
<dbReference type="InterPro" id="IPR045087">
    <property type="entry name" value="Cu-oxidase_fam"/>
</dbReference>
<feature type="signal peptide" evidence="3">
    <location>
        <begin position="1"/>
        <end position="19"/>
    </location>
</feature>
<keyword evidence="6" id="KW-0132">Cell division</keyword>
<keyword evidence="2" id="KW-0560">Oxidoreductase</keyword>
<evidence type="ECO:0000256" key="1">
    <source>
        <dbReference type="ARBA" id="ARBA00022723"/>
    </source>
</evidence>
<feature type="chain" id="PRO_5009288846" evidence="3">
    <location>
        <begin position="20"/>
        <end position="461"/>
    </location>
</feature>
<evidence type="ECO:0000313" key="6">
    <source>
        <dbReference type="EMBL" id="SEG04394.1"/>
    </source>
</evidence>
<dbReference type="GO" id="GO:0005507">
    <property type="term" value="F:copper ion binding"/>
    <property type="evidence" value="ECO:0007669"/>
    <property type="project" value="InterPro"/>
</dbReference>
<keyword evidence="6" id="KW-0167">Capsid protein</keyword>
<dbReference type="GO" id="GO:0051301">
    <property type="term" value="P:cell division"/>
    <property type="evidence" value="ECO:0007669"/>
    <property type="project" value="UniProtKB-KW"/>
</dbReference>
<dbReference type="PROSITE" id="PS00080">
    <property type="entry name" value="MULTICOPPER_OXIDASE2"/>
    <property type="match status" value="1"/>
</dbReference>
<dbReference type="PROSITE" id="PS51318">
    <property type="entry name" value="TAT"/>
    <property type="match status" value="1"/>
</dbReference>
<organism evidence="6 7">
    <name type="scientific">Jhaorihella thermophila</name>
    <dbReference type="NCBI Taxonomy" id="488547"/>
    <lineage>
        <taxon>Bacteria</taxon>
        <taxon>Pseudomonadati</taxon>
        <taxon>Pseudomonadota</taxon>
        <taxon>Alphaproteobacteria</taxon>
        <taxon>Rhodobacterales</taxon>
        <taxon>Paracoccaceae</taxon>
        <taxon>Jhaorihella</taxon>
    </lineage>
</organism>
<proteinExistence type="predicted"/>
<dbReference type="GO" id="GO:0030288">
    <property type="term" value="C:outer membrane-bounded periplasmic space"/>
    <property type="evidence" value="ECO:0007669"/>
    <property type="project" value="TreeGrafter"/>
</dbReference>
<name>A0A1H5WY15_9RHOB</name>
<protein>
    <submittedName>
        <fullName evidence="6">Multicopper oxidase with three cupredoxin domains (Includes cell division protein FtsP and spore coat protein CotA)</fullName>
    </submittedName>
</protein>
<sequence>MPMSRRRFLAGSAATAAVAAAPLRAGQAPDLLTAAPADQQVAPEGYARTAVWAYDGTVPGPVLRVPQGGRVRRRLLNALPVETAVHWHGVRIDNAMDGVPGLTQAPVPPGGSFDYDFAVRDAGTFWYHSHQRSMEQVERGLHGVLVVEEPEPPELDHDLPLVIDDWRLDPETAQLIAGFDKMHDLSHAGRLGNLISVNGRFDPAQTVRRHDRLRLRLINAATARIFPVGLDGMEGWLIALDGMPLAQPVAVTGAFTLAPAQRADLIVDVTAEAGGTASLVTVERDGAYGIARFPVAGQAAGIRREAPNPLPPNPLPRIADPAAAPLHAMTMTGGAMAWLSEARLNGETLDGRALAQRGKFWALNGVADRDTAPFIDAHPGETHRIAFVNDTMFPHAMHLHGHHFREITDSGALGPWRDTILVERGRTRQVVMVADNPGDWLLHCHMLGHARAGMASWIRVA</sequence>
<dbReference type="InterPro" id="IPR002355">
    <property type="entry name" value="Cu_oxidase_Cu_BS"/>
</dbReference>
<evidence type="ECO:0000256" key="2">
    <source>
        <dbReference type="ARBA" id="ARBA00023002"/>
    </source>
</evidence>
<keyword evidence="1" id="KW-0479">Metal-binding</keyword>
<dbReference type="InterPro" id="IPR011707">
    <property type="entry name" value="Cu-oxidase-like_N"/>
</dbReference>
<accession>A0A1H5WY15</accession>
<dbReference type="Pfam" id="PF07732">
    <property type="entry name" value="Cu-oxidase_3"/>
    <property type="match status" value="1"/>
</dbReference>
<dbReference type="Proteomes" id="UP000236742">
    <property type="component" value="Unassembled WGS sequence"/>
</dbReference>
<reference evidence="6 7" key="1">
    <citation type="submission" date="2016-10" db="EMBL/GenBank/DDBJ databases">
        <authorList>
            <person name="de Groot N.N."/>
        </authorList>
    </citation>
    <scope>NUCLEOTIDE SEQUENCE [LARGE SCALE GENOMIC DNA]</scope>
    <source>
        <strain evidence="6 7">DSM 23413</strain>
    </source>
</reference>
<dbReference type="RefSeq" id="WP_104008330.1">
    <property type="nucleotide sequence ID" value="NZ_FNVD01000009.1"/>
</dbReference>
<dbReference type="PANTHER" id="PTHR11709:SF2">
    <property type="entry name" value="MULTICOPPER OXIDASE LPR1"/>
    <property type="match status" value="1"/>
</dbReference>
<feature type="domain" description="Plastocyanin-like" evidence="4">
    <location>
        <begin position="356"/>
        <end position="460"/>
    </location>
</feature>
<dbReference type="OrthoDB" id="9757546at2"/>
<keyword evidence="7" id="KW-1185">Reference proteome</keyword>
<evidence type="ECO:0000259" key="4">
    <source>
        <dbReference type="Pfam" id="PF07731"/>
    </source>
</evidence>
<dbReference type="InterPro" id="IPR011706">
    <property type="entry name" value="Cu-oxidase_C"/>
</dbReference>
<keyword evidence="6" id="KW-0946">Virion</keyword>
<dbReference type="Gene3D" id="2.60.40.420">
    <property type="entry name" value="Cupredoxins - blue copper proteins"/>
    <property type="match status" value="3"/>
</dbReference>
<dbReference type="InterPro" id="IPR008972">
    <property type="entry name" value="Cupredoxin"/>
</dbReference>
<evidence type="ECO:0000256" key="3">
    <source>
        <dbReference type="SAM" id="SignalP"/>
    </source>
</evidence>
<dbReference type="EMBL" id="FNVD01000009">
    <property type="protein sequence ID" value="SEG04394.1"/>
    <property type="molecule type" value="Genomic_DNA"/>
</dbReference>
<gene>
    <name evidence="6" type="ORF">SAMN05421751_10981</name>
</gene>
<dbReference type="GO" id="GO:0016491">
    <property type="term" value="F:oxidoreductase activity"/>
    <property type="evidence" value="ECO:0007669"/>
    <property type="project" value="UniProtKB-KW"/>
</dbReference>
<keyword evidence="6" id="KW-0131">Cell cycle</keyword>